<gene>
    <name evidence="1" type="ORF">MA16_Dca005317</name>
</gene>
<accession>A0A2I0X329</accession>
<keyword evidence="2" id="KW-1185">Reference proteome</keyword>
<protein>
    <submittedName>
        <fullName evidence="1">Uncharacterized protein</fullName>
    </submittedName>
</protein>
<name>A0A2I0X329_9ASPA</name>
<reference evidence="1 2" key="2">
    <citation type="journal article" date="2017" name="Nature">
        <title>The Apostasia genome and the evolution of orchids.</title>
        <authorList>
            <person name="Zhang G.Q."/>
            <person name="Liu K.W."/>
            <person name="Li Z."/>
            <person name="Lohaus R."/>
            <person name="Hsiao Y.Y."/>
            <person name="Niu S.C."/>
            <person name="Wang J.Y."/>
            <person name="Lin Y.C."/>
            <person name="Xu Q."/>
            <person name="Chen L.J."/>
            <person name="Yoshida K."/>
            <person name="Fujiwara S."/>
            <person name="Wang Z.W."/>
            <person name="Zhang Y.Q."/>
            <person name="Mitsuda N."/>
            <person name="Wang M."/>
            <person name="Liu G.H."/>
            <person name="Pecoraro L."/>
            <person name="Huang H.X."/>
            <person name="Xiao X.J."/>
            <person name="Lin M."/>
            <person name="Wu X.Y."/>
            <person name="Wu W.L."/>
            <person name="Chen Y.Y."/>
            <person name="Chang S.B."/>
            <person name="Sakamoto S."/>
            <person name="Ohme-Takagi M."/>
            <person name="Yagi M."/>
            <person name="Zeng S.J."/>
            <person name="Shen C.Y."/>
            <person name="Yeh C.M."/>
            <person name="Luo Y.B."/>
            <person name="Tsai W.C."/>
            <person name="Van de Peer Y."/>
            <person name="Liu Z.J."/>
        </authorList>
    </citation>
    <scope>NUCLEOTIDE SEQUENCE [LARGE SCALE GENOMIC DNA]</scope>
    <source>
        <tissue evidence="1">The whole plant</tissue>
    </source>
</reference>
<organism evidence="1 2">
    <name type="scientific">Dendrobium catenatum</name>
    <dbReference type="NCBI Taxonomy" id="906689"/>
    <lineage>
        <taxon>Eukaryota</taxon>
        <taxon>Viridiplantae</taxon>
        <taxon>Streptophyta</taxon>
        <taxon>Embryophyta</taxon>
        <taxon>Tracheophyta</taxon>
        <taxon>Spermatophyta</taxon>
        <taxon>Magnoliopsida</taxon>
        <taxon>Liliopsida</taxon>
        <taxon>Asparagales</taxon>
        <taxon>Orchidaceae</taxon>
        <taxon>Epidendroideae</taxon>
        <taxon>Malaxideae</taxon>
        <taxon>Dendrobiinae</taxon>
        <taxon>Dendrobium</taxon>
    </lineage>
</organism>
<evidence type="ECO:0000313" key="2">
    <source>
        <dbReference type="Proteomes" id="UP000233837"/>
    </source>
</evidence>
<dbReference type="AlphaFoldDB" id="A0A2I0X329"/>
<proteinExistence type="predicted"/>
<dbReference type="EMBL" id="KZ502191">
    <property type="protein sequence ID" value="PKU82312.1"/>
    <property type="molecule type" value="Genomic_DNA"/>
</dbReference>
<dbReference type="Proteomes" id="UP000233837">
    <property type="component" value="Unassembled WGS sequence"/>
</dbReference>
<reference evidence="1 2" key="1">
    <citation type="journal article" date="2016" name="Sci. Rep.">
        <title>The Dendrobium catenatum Lindl. genome sequence provides insights into polysaccharide synthase, floral development and adaptive evolution.</title>
        <authorList>
            <person name="Zhang G.Q."/>
            <person name="Xu Q."/>
            <person name="Bian C."/>
            <person name="Tsai W.C."/>
            <person name="Yeh C.M."/>
            <person name="Liu K.W."/>
            <person name="Yoshida K."/>
            <person name="Zhang L.S."/>
            <person name="Chang S.B."/>
            <person name="Chen F."/>
            <person name="Shi Y."/>
            <person name="Su Y.Y."/>
            <person name="Zhang Y.Q."/>
            <person name="Chen L.J."/>
            <person name="Yin Y."/>
            <person name="Lin M."/>
            <person name="Huang H."/>
            <person name="Deng H."/>
            <person name="Wang Z.W."/>
            <person name="Zhu S.L."/>
            <person name="Zhao X."/>
            <person name="Deng C."/>
            <person name="Niu S.C."/>
            <person name="Huang J."/>
            <person name="Wang M."/>
            <person name="Liu G.H."/>
            <person name="Yang H.J."/>
            <person name="Xiao X.J."/>
            <person name="Hsiao Y.Y."/>
            <person name="Wu W.L."/>
            <person name="Chen Y.Y."/>
            <person name="Mitsuda N."/>
            <person name="Ohme-Takagi M."/>
            <person name="Luo Y.B."/>
            <person name="Van de Peer Y."/>
            <person name="Liu Z.J."/>
        </authorList>
    </citation>
    <scope>NUCLEOTIDE SEQUENCE [LARGE SCALE GENOMIC DNA]</scope>
    <source>
        <tissue evidence="1">The whole plant</tissue>
    </source>
</reference>
<sequence>MKGREVRVEFERDKFLVGFVGVWRGFHLVAPKSLHFSTIIFNVVIEGSFGMKKISLVSKDLATPPHQRR</sequence>
<evidence type="ECO:0000313" key="1">
    <source>
        <dbReference type="EMBL" id="PKU82312.1"/>
    </source>
</evidence>